<protein>
    <recommendedName>
        <fullName evidence="1">25S rRNA (uridine-N(3))-methyltransferase BMT5-like domain-containing protein</fullName>
    </recommendedName>
</protein>
<organism evidence="2 3">
    <name type="scientific">Durusdinium trenchii</name>
    <dbReference type="NCBI Taxonomy" id="1381693"/>
    <lineage>
        <taxon>Eukaryota</taxon>
        <taxon>Sar</taxon>
        <taxon>Alveolata</taxon>
        <taxon>Dinophyceae</taxon>
        <taxon>Suessiales</taxon>
        <taxon>Symbiodiniaceae</taxon>
        <taxon>Durusdinium</taxon>
    </lineage>
</organism>
<evidence type="ECO:0000313" key="3">
    <source>
        <dbReference type="Proteomes" id="UP001642484"/>
    </source>
</evidence>
<gene>
    <name evidence="2" type="ORF">CCMP2556_LOCUS3635</name>
</gene>
<evidence type="ECO:0000259" key="1">
    <source>
        <dbReference type="Pfam" id="PF10354"/>
    </source>
</evidence>
<dbReference type="PANTHER" id="PTHR11538:SF26">
    <property type="entry name" value="FERREDOXIN-FOLD ANTICODON-BINDING DOMAIN-CONTAINING PROTEIN 1"/>
    <property type="match status" value="1"/>
</dbReference>
<dbReference type="EMBL" id="CAXAMN010001447">
    <property type="protein sequence ID" value="CAK8994444.1"/>
    <property type="molecule type" value="Genomic_DNA"/>
</dbReference>
<dbReference type="InterPro" id="IPR019446">
    <property type="entry name" value="BMT5-like"/>
</dbReference>
<feature type="domain" description="25S rRNA (uridine-N(3))-methyltransferase BMT5-like" evidence="1">
    <location>
        <begin position="30"/>
        <end position="183"/>
    </location>
</feature>
<dbReference type="PANTHER" id="PTHR11538">
    <property type="entry name" value="PHENYLALANYL-TRNA SYNTHETASE"/>
    <property type="match status" value="1"/>
</dbReference>
<evidence type="ECO:0000313" key="2">
    <source>
        <dbReference type="EMBL" id="CAK8994444.1"/>
    </source>
</evidence>
<name>A0ABP0HZB3_9DINO</name>
<keyword evidence="3" id="KW-1185">Reference proteome</keyword>
<dbReference type="InterPro" id="IPR029063">
    <property type="entry name" value="SAM-dependent_MTases_sf"/>
</dbReference>
<proteinExistence type="predicted"/>
<reference evidence="2 3" key="1">
    <citation type="submission" date="2024-02" db="EMBL/GenBank/DDBJ databases">
        <authorList>
            <person name="Chen Y."/>
            <person name="Shah S."/>
            <person name="Dougan E. K."/>
            <person name="Thang M."/>
            <person name="Chan C."/>
        </authorList>
    </citation>
    <scope>NUCLEOTIDE SEQUENCE [LARGE SCALE GENOMIC DNA]</scope>
</reference>
<dbReference type="Gene3D" id="3.30.70.380">
    <property type="entry name" value="Ferrodoxin-fold anticodon-binding domain"/>
    <property type="match status" value="1"/>
</dbReference>
<comment type="caution">
    <text evidence="2">The sequence shown here is derived from an EMBL/GenBank/DDBJ whole genome shotgun (WGS) entry which is preliminary data.</text>
</comment>
<sequence length="372" mass="42005">MKRKADEPGGVSPGRLRAVFGLEREGTRVLLLGEGNLSFAWAISKLKLSCVIASTFETEDEHRERFQGSQARTQMLRDAGVQVIFGVDATDLSTLPEEVKEKPFERVIFQFPQHPERNKIHLNRQLLRQSLQEASRLLTEDGQVLISLLQGQGGSPAEATQRRPKDTWQAQEMGLEAGLLLVGVSECPMEELLAMGYESTGFRGRGLRDQTKEVYQERSFNVTGSLTHRFARLGPGVQSAFPTVRSHDISFWIQENFSEDLLLRTCAAVALGGELDVQPELKLLDEYCSPMDGRRARTYRLLVSSSTRCIHEAMWKAWCGQVRERLLQVRRSESSGKRRRRSDGSVESQVLRVGRCGCRVWRDMGLASPMFY</sequence>
<dbReference type="SUPFAM" id="SSF53335">
    <property type="entry name" value="S-adenosyl-L-methionine-dependent methyltransferases"/>
    <property type="match status" value="1"/>
</dbReference>
<dbReference type="InterPro" id="IPR036690">
    <property type="entry name" value="Fdx_antiC-bd_sf"/>
</dbReference>
<dbReference type="Pfam" id="PF10354">
    <property type="entry name" value="BMT5-like"/>
    <property type="match status" value="1"/>
</dbReference>
<dbReference type="Proteomes" id="UP001642484">
    <property type="component" value="Unassembled WGS sequence"/>
</dbReference>
<accession>A0ABP0HZB3</accession>